<evidence type="ECO:0000313" key="3">
    <source>
        <dbReference type="EMBL" id="MDT8758177.1"/>
    </source>
</evidence>
<name>A0ABU3N329_9SPHN</name>
<comment type="similarity">
    <text evidence="1">Belongs to the ParD antitoxin family.</text>
</comment>
<dbReference type="SUPFAM" id="SSF47598">
    <property type="entry name" value="Ribbon-helix-helix"/>
    <property type="match status" value="1"/>
</dbReference>
<dbReference type="InterPro" id="IPR022789">
    <property type="entry name" value="ParD"/>
</dbReference>
<organism evidence="3">
    <name type="scientific">Sphingomonas psychrotolerans</name>
    <dbReference type="NCBI Taxonomy" id="1327635"/>
    <lineage>
        <taxon>Bacteria</taxon>
        <taxon>Pseudomonadati</taxon>
        <taxon>Pseudomonadota</taxon>
        <taxon>Alphaproteobacteria</taxon>
        <taxon>Sphingomonadales</taxon>
        <taxon>Sphingomonadaceae</taxon>
        <taxon>Sphingomonas</taxon>
    </lineage>
</organism>
<dbReference type="PANTHER" id="PTHR36582">
    <property type="entry name" value="ANTITOXIN PARD"/>
    <property type="match status" value="1"/>
</dbReference>
<proteinExistence type="inferred from homology"/>
<dbReference type="EMBL" id="JALMLT010000001">
    <property type="protein sequence ID" value="MDT8758177.1"/>
    <property type="molecule type" value="Genomic_DNA"/>
</dbReference>
<keyword evidence="2" id="KW-1277">Toxin-antitoxin system</keyword>
<accession>A0ABU3N329</accession>
<dbReference type="InterPro" id="IPR010985">
    <property type="entry name" value="Ribbon_hlx_hlx"/>
</dbReference>
<comment type="caution">
    <text evidence="3">The sequence shown here is derived from an EMBL/GenBank/DDBJ whole genome shotgun (WGS) entry which is preliminary data.</text>
</comment>
<sequence length="81" mass="9024">MSTISFHLPDELKDGLEGRIREGAYPSIEEYLHDLIRADLAQEAWEMTPELEALLAEGAASGEDPRSISEIIADGRRRWGA</sequence>
<evidence type="ECO:0000256" key="1">
    <source>
        <dbReference type="ARBA" id="ARBA00008580"/>
    </source>
</evidence>
<dbReference type="CDD" id="cd22231">
    <property type="entry name" value="RHH_NikR_HicB-like"/>
    <property type="match status" value="1"/>
</dbReference>
<protein>
    <submittedName>
        <fullName evidence="3">Type II toxin-antitoxin system ParD family antitoxin</fullName>
    </submittedName>
</protein>
<dbReference type="PANTHER" id="PTHR36582:SF2">
    <property type="entry name" value="ANTITOXIN PARD"/>
    <property type="match status" value="1"/>
</dbReference>
<dbReference type="InterPro" id="IPR038296">
    <property type="entry name" value="ParD_sf"/>
</dbReference>
<gene>
    <name evidence="3" type="ORF">MZO42_05660</name>
</gene>
<dbReference type="Gene3D" id="6.10.10.120">
    <property type="entry name" value="Antitoxin ParD1-like"/>
    <property type="match status" value="1"/>
</dbReference>
<evidence type="ECO:0000256" key="2">
    <source>
        <dbReference type="ARBA" id="ARBA00022649"/>
    </source>
</evidence>
<reference evidence="3" key="1">
    <citation type="submission" date="2022-04" db="EMBL/GenBank/DDBJ databases">
        <title>Tomato heritable bacteria conferring resistance against bacterial wilt.</title>
        <authorList>
            <person name="Yin J."/>
        </authorList>
    </citation>
    <scope>NUCLEOTIDE SEQUENCE</scope>
    <source>
        <strain evidence="3">Cra20</strain>
    </source>
</reference>